<name>A0A1V1P200_9BACT</name>
<sequence>MFLINYAASKPHISVRLDKFEIGQDKASPRSILEDAYGGTSENDNINFSFQEEVIQIVRYCYFHTYQIDELVHFLNCVLSKKADPERMSRYKSLYWFIYLTIDFFKYDKKNACTKGFVYFENKMNKLFNHIINDTLISPDDPLGKNDFEGDKWIDSLFAYLQSEIEITGEKDRKEFVRKLIQKFNMDEKSQSIRFLTNKHRKCIFEQVQKFMCTD</sequence>
<organism evidence="1 2">
    <name type="scientific">Candidatus Magnetoglobus multicellularis str. Araruama</name>
    <dbReference type="NCBI Taxonomy" id="890399"/>
    <lineage>
        <taxon>Bacteria</taxon>
        <taxon>Pseudomonadati</taxon>
        <taxon>Thermodesulfobacteriota</taxon>
        <taxon>Desulfobacteria</taxon>
        <taxon>Desulfobacterales</taxon>
        <taxon>Desulfobacteraceae</taxon>
        <taxon>Candidatus Magnetoglobus</taxon>
    </lineage>
</organism>
<evidence type="ECO:0000313" key="2">
    <source>
        <dbReference type="Proteomes" id="UP000189670"/>
    </source>
</evidence>
<dbReference type="Proteomes" id="UP000189670">
    <property type="component" value="Unassembled WGS sequence"/>
</dbReference>
<evidence type="ECO:0000313" key="1">
    <source>
        <dbReference type="EMBL" id="ETR68897.1"/>
    </source>
</evidence>
<comment type="caution">
    <text evidence="1">The sequence shown here is derived from an EMBL/GenBank/DDBJ whole genome shotgun (WGS) entry which is preliminary data.</text>
</comment>
<reference evidence="2" key="1">
    <citation type="submission" date="2012-11" db="EMBL/GenBank/DDBJ databases">
        <authorList>
            <person name="Lucero-Rivera Y.E."/>
            <person name="Tovar-Ramirez D."/>
        </authorList>
    </citation>
    <scope>NUCLEOTIDE SEQUENCE [LARGE SCALE GENOMIC DNA]</scope>
    <source>
        <strain evidence="2">Araruama</strain>
    </source>
</reference>
<protein>
    <submittedName>
        <fullName evidence="1">Uncharacterized protein</fullName>
    </submittedName>
</protein>
<proteinExistence type="predicted"/>
<gene>
    <name evidence="1" type="ORF">OMM_04285</name>
</gene>
<dbReference type="EMBL" id="ATBP01000801">
    <property type="protein sequence ID" value="ETR68897.1"/>
    <property type="molecule type" value="Genomic_DNA"/>
</dbReference>
<dbReference type="AlphaFoldDB" id="A0A1V1P200"/>
<accession>A0A1V1P200</accession>